<dbReference type="SUPFAM" id="SSF51556">
    <property type="entry name" value="Metallo-dependent hydrolases"/>
    <property type="match status" value="1"/>
</dbReference>
<dbReference type="Gene3D" id="3.20.20.140">
    <property type="entry name" value="Metal-dependent hydrolases"/>
    <property type="match status" value="1"/>
</dbReference>
<dbReference type="InterPro" id="IPR032466">
    <property type="entry name" value="Metal_Hydrolase"/>
</dbReference>
<evidence type="ECO:0000259" key="1">
    <source>
        <dbReference type="Pfam" id="PF07969"/>
    </source>
</evidence>
<accession>A0ABY4FY86</accession>
<gene>
    <name evidence="2" type="ORF">MUN76_04620</name>
</gene>
<reference evidence="2 3" key="1">
    <citation type="submission" date="2022-04" db="EMBL/GenBank/DDBJ databases">
        <title>Leucobacter sp. isolated from rhizosphere of onion.</title>
        <authorList>
            <person name="Won M."/>
            <person name="Lee C.-M."/>
            <person name="Woen H.-Y."/>
            <person name="Kwon S.-W."/>
        </authorList>
    </citation>
    <scope>NUCLEOTIDE SEQUENCE [LARGE SCALE GENOMIC DNA]</scope>
    <source>
        <strain evidence="2 3">H25R-14</strain>
    </source>
</reference>
<keyword evidence="3" id="KW-1185">Reference proteome</keyword>
<organism evidence="2 3">
    <name type="scientific">Leucobacter rhizosphaerae</name>
    <dbReference type="NCBI Taxonomy" id="2932245"/>
    <lineage>
        <taxon>Bacteria</taxon>
        <taxon>Bacillati</taxon>
        <taxon>Actinomycetota</taxon>
        <taxon>Actinomycetes</taxon>
        <taxon>Micrococcales</taxon>
        <taxon>Microbacteriaceae</taxon>
        <taxon>Leucobacter</taxon>
    </lineage>
</organism>
<evidence type="ECO:0000313" key="2">
    <source>
        <dbReference type="EMBL" id="UOQ61258.1"/>
    </source>
</evidence>
<dbReference type="InterPro" id="IPR011059">
    <property type="entry name" value="Metal-dep_hydrolase_composite"/>
</dbReference>
<dbReference type="Proteomes" id="UP000831775">
    <property type="component" value="Chromosome"/>
</dbReference>
<proteinExistence type="predicted"/>
<dbReference type="SUPFAM" id="SSF51338">
    <property type="entry name" value="Composite domain of metallo-dependent hydrolases"/>
    <property type="match status" value="1"/>
</dbReference>
<protein>
    <submittedName>
        <fullName evidence="2">Amidohydrolase family protein</fullName>
    </submittedName>
</protein>
<dbReference type="InterPro" id="IPR013108">
    <property type="entry name" value="Amidohydro_3"/>
</dbReference>
<dbReference type="PANTHER" id="PTHR22642">
    <property type="entry name" value="IMIDAZOLONEPROPIONASE"/>
    <property type="match status" value="1"/>
</dbReference>
<dbReference type="Pfam" id="PF07969">
    <property type="entry name" value="Amidohydro_3"/>
    <property type="match status" value="1"/>
</dbReference>
<dbReference type="Gene3D" id="2.30.40.10">
    <property type="entry name" value="Urease, subunit C, domain 1"/>
    <property type="match status" value="2"/>
</dbReference>
<dbReference type="EMBL" id="CP095043">
    <property type="protein sequence ID" value="UOQ61258.1"/>
    <property type="molecule type" value="Genomic_DNA"/>
</dbReference>
<dbReference type="PANTHER" id="PTHR22642:SF2">
    <property type="entry name" value="PROTEIN LONG AFTER FAR-RED 3"/>
    <property type="match status" value="1"/>
</dbReference>
<feature type="domain" description="Amidohydrolase 3" evidence="1">
    <location>
        <begin position="108"/>
        <end position="464"/>
    </location>
</feature>
<name>A0ABY4FY86_9MICO</name>
<dbReference type="RefSeq" id="WP_244687566.1">
    <property type="nucleotide sequence ID" value="NZ_CP095043.1"/>
</dbReference>
<evidence type="ECO:0000313" key="3">
    <source>
        <dbReference type="Proteomes" id="UP000831775"/>
    </source>
</evidence>
<sequence length="480" mass="49630">MPATDPVPTPVPADLVLRNGVVRVLDAAGTRAEAVAVSGNRIVAVGSDAEVSRWIGPPTRVVELDGRAVLPGINDSHLHAAWLGARWPHTFFGGGSEGAPAPGALVSTRAERRAAILRAGRLLIEAGITSYTEPGLGPGEDAGETGCFHSEVLDVYRELAAEGALLQRVTALALYGVLDGPSDVATVLAGIRSHVAAPPESHPEWLQVPGIKIFGDLIPLSRQAWTSRPYDDGTHGDLLVEGETLERKAADLAAMIRAAHAAGLQVGVHATGDRTIQLAIDTIADAAAEPGARTAAELAHTIIHGDLATAAQIAELRAQGMWLNAQSGIAAHTSDWLAGVMGADTAADAWRYSDALDAGVLVLSSDAPVLGFDWRRGIADAEARIVASGGSSDAAACATRMLGLLRAYTALPAAQDRADAWKGTVEVGKVADLVVLELDPFAVGAAELPGVEIDATVLDGRVVYERAGAAPDRTGHPELA</sequence>